<feature type="domain" description="Cupin type-2" evidence="1">
    <location>
        <begin position="60"/>
        <end position="113"/>
    </location>
</feature>
<dbReference type="InterPro" id="IPR011051">
    <property type="entry name" value="RmlC_Cupin_sf"/>
</dbReference>
<evidence type="ECO:0000259" key="1">
    <source>
        <dbReference type="Pfam" id="PF07883"/>
    </source>
</evidence>
<dbReference type="InterPro" id="IPR014500">
    <property type="entry name" value="UCP019307_cupin"/>
</dbReference>
<evidence type="ECO:0000313" key="3">
    <source>
        <dbReference type="Proteomes" id="UP000199136"/>
    </source>
</evidence>
<organism evidence="2 3">
    <name type="scientific">Desemzia incerta</name>
    <dbReference type="NCBI Taxonomy" id="82801"/>
    <lineage>
        <taxon>Bacteria</taxon>
        <taxon>Bacillati</taxon>
        <taxon>Bacillota</taxon>
        <taxon>Bacilli</taxon>
        <taxon>Lactobacillales</taxon>
        <taxon>Carnobacteriaceae</taxon>
        <taxon>Desemzia</taxon>
    </lineage>
</organism>
<accession>A0A1I5XYT3</accession>
<reference evidence="2 3" key="1">
    <citation type="submission" date="2016-10" db="EMBL/GenBank/DDBJ databases">
        <authorList>
            <person name="de Groot N.N."/>
        </authorList>
    </citation>
    <scope>NUCLEOTIDE SEQUENCE [LARGE SCALE GENOMIC DNA]</scope>
    <source>
        <strain evidence="2 3">DSM 20581</strain>
    </source>
</reference>
<dbReference type="InterPro" id="IPR014710">
    <property type="entry name" value="RmlC-like_jellyroll"/>
</dbReference>
<dbReference type="Gene3D" id="2.60.120.10">
    <property type="entry name" value="Jelly Rolls"/>
    <property type="match status" value="1"/>
</dbReference>
<sequence length="168" mass="18994">MAKYFTIQENKPFPNSTLTVIYYPESIADKLNREDTSQKVLSFFEQNGYTNGWVGSIYTYHHFHSNTHEVLACISGDAEVQLGGPNAEIYSFKAGDVVLLPAGVAHKLITASKDFQIIGAYPDGKEPDMQRGDLEHYSEIKERIRQVSKPKYDPVKHLEGGVIKNWKE</sequence>
<dbReference type="Proteomes" id="UP000199136">
    <property type="component" value="Unassembled WGS sequence"/>
</dbReference>
<keyword evidence="3" id="KW-1185">Reference proteome</keyword>
<dbReference type="STRING" id="82801.SAMN04488506_1662"/>
<dbReference type="RefSeq" id="WP_092480703.1">
    <property type="nucleotide sequence ID" value="NZ_FOXW01000006.1"/>
</dbReference>
<dbReference type="AlphaFoldDB" id="A0A1I5XYT3"/>
<dbReference type="PANTHER" id="PTHR36448:SF2">
    <property type="entry name" value="CUPIN TYPE-1 DOMAIN-CONTAINING PROTEIN"/>
    <property type="match status" value="1"/>
</dbReference>
<dbReference type="SUPFAM" id="SSF51182">
    <property type="entry name" value="RmlC-like cupins"/>
    <property type="match status" value="1"/>
</dbReference>
<name>A0A1I5XYT3_9LACT</name>
<dbReference type="Pfam" id="PF07883">
    <property type="entry name" value="Cupin_2"/>
    <property type="match status" value="1"/>
</dbReference>
<dbReference type="EMBL" id="FOXW01000006">
    <property type="protein sequence ID" value="SFQ37152.1"/>
    <property type="molecule type" value="Genomic_DNA"/>
</dbReference>
<evidence type="ECO:0000313" key="2">
    <source>
        <dbReference type="EMBL" id="SFQ37152.1"/>
    </source>
</evidence>
<dbReference type="InterPro" id="IPR047121">
    <property type="entry name" value="YjiB-like"/>
</dbReference>
<dbReference type="PIRSF" id="PIRSF019307">
    <property type="entry name" value="UCP019307"/>
    <property type="match status" value="1"/>
</dbReference>
<proteinExistence type="predicted"/>
<dbReference type="CDD" id="cd02219">
    <property type="entry name" value="cupin_YjlB-like"/>
    <property type="match status" value="1"/>
</dbReference>
<dbReference type="PANTHER" id="PTHR36448">
    <property type="entry name" value="BLR7373 PROTEIN"/>
    <property type="match status" value="1"/>
</dbReference>
<dbReference type="OrthoDB" id="9791759at2"/>
<gene>
    <name evidence="2" type="ORF">SAMN04488506_1662</name>
</gene>
<dbReference type="InterPro" id="IPR013096">
    <property type="entry name" value="Cupin_2"/>
</dbReference>
<protein>
    <submittedName>
        <fullName evidence="2">Uncharacterized protein YjlB</fullName>
    </submittedName>
</protein>